<evidence type="ECO:0000313" key="4">
    <source>
        <dbReference type="Proteomes" id="UP000422572"/>
    </source>
</evidence>
<dbReference type="Proteomes" id="UP000422572">
    <property type="component" value="Chromosome"/>
</dbReference>
<keyword evidence="1" id="KW-0472">Membrane</keyword>
<evidence type="ECO:0000256" key="1">
    <source>
        <dbReference type="SAM" id="Phobius"/>
    </source>
</evidence>
<dbReference type="KEGG" id="sfic:EIZ62_24020"/>
<evidence type="ECO:0000256" key="2">
    <source>
        <dbReference type="SAM" id="SignalP"/>
    </source>
</evidence>
<gene>
    <name evidence="3" type="ORF">EIZ62_24020</name>
</gene>
<dbReference type="AlphaFoldDB" id="A0A6I6FI84"/>
<proteinExistence type="predicted"/>
<evidence type="ECO:0000313" key="3">
    <source>
        <dbReference type="EMBL" id="QGV80967.1"/>
    </source>
</evidence>
<feature type="transmembrane region" description="Helical" evidence="1">
    <location>
        <begin position="63"/>
        <end position="84"/>
    </location>
</feature>
<feature type="signal peptide" evidence="2">
    <location>
        <begin position="1"/>
        <end position="24"/>
    </location>
</feature>
<keyword evidence="1" id="KW-0812">Transmembrane</keyword>
<keyword evidence="1" id="KW-1133">Transmembrane helix</keyword>
<reference evidence="3 4" key="1">
    <citation type="submission" date="2018-12" db="EMBL/GenBank/DDBJ databases">
        <title>Complete genome sequence of Streptomyces ficellus NRRL8067, the producer of ficellomycin, feldamycin and nojirimycin.</title>
        <authorList>
            <person name="Zhang H."/>
            <person name="Yue R."/>
            <person name="Liu Y."/>
            <person name="Li M."/>
            <person name="Mu H."/>
            <person name="Zhang J."/>
        </authorList>
    </citation>
    <scope>NUCLEOTIDE SEQUENCE [LARGE SCALE GENOMIC DNA]</scope>
    <source>
        <strain evidence="3 4">NRRL 8067</strain>
    </source>
</reference>
<sequence>MTDARSPMRALRAALFAAVCVALAAVGHSSMSDHGVPPGSLLVAFGVTGCLAWLAAGRRRGTAFIGTGLVAVQGVLHLTFMSGAGPHGGAPLAGAAPGLMPGVQPGTAHDRSHGMTHAMSPDMSHGMAHAATSASGGHGGPGVPVGPHGLTVPHGLAAPDGSSVAGDLLAGAAGGASAGMIAVHLLAAAVCALWLARGEVAFFRLARAVRVLSFTPLRLLLAVVRLPEAPRPPRPRTPAVRRHHGVVLAHTLSRRGPPAVLVPHATVPGATRV</sequence>
<evidence type="ECO:0008006" key="5">
    <source>
        <dbReference type="Google" id="ProtNLM"/>
    </source>
</evidence>
<accession>A0A6I6FI84</accession>
<feature type="chain" id="PRO_5026212510" description="Integral-membrane protein" evidence="2">
    <location>
        <begin position="25"/>
        <end position="273"/>
    </location>
</feature>
<dbReference type="EMBL" id="CP034279">
    <property type="protein sequence ID" value="QGV80967.1"/>
    <property type="molecule type" value="Genomic_DNA"/>
</dbReference>
<feature type="transmembrane region" description="Helical" evidence="1">
    <location>
        <begin position="168"/>
        <end position="196"/>
    </location>
</feature>
<name>A0A6I6FI84_9ACTN</name>
<protein>
    <recommendedName>
        <fullName evidence="5">Integral-membrane protein</fullName>
    </recommendedName>
</protein>
<keyword evidence="2" id="KW-0732">Signal</keyword>
<keyword evidence="4" id="KW-1185">Reference proteome</keyword>
<dbReference type="OrthoDB" id="4214856at2"/>
<feature type="transmembrane region" description="Helical" evidence="1">
    <location>
        <begin position="39"/>
        <end position="56"/>
    </location>
</feature>
<organism evidence="3 4">
    <name type="scientific">Streptomyces ficellus</name>
    <dbReference type="NCBI Taxonomy" id="1977088"/>
    <lineage>
        <taxon>Bacteria</taxon>
        <taxon>Bacillati</taxon>
        <taxon>Actinomycetota</taxon>
        <taxon>Actinomycetes</taxon>
        <taxon>Kitasatosporales</taxon>
        <taxon>Streptomycetaceae</taxon>
        <taxon>Streptomyces</taxon>
    </lineage>
</organism>